<feature type="domain" description="Coenzyme Q-binding protein COQ10 START" evidence="1">
    <location>
        <begin position="15"/>
        <end position="125"/>
    </location>
</feature>
<protein>
    <submittedName>
        <fullName evidence="2">Multifunctional cyclase-dehydratase-3-O-methyl transferase TcmN</fullName>
        <ecNumber evidence="2">2.1.1.-</ecNumber>
    </submittedName>
</protein>
<dbReference type="Gene3D" id="3.30.530.20">
    <property type="match status" value="1"/>
</dbReference>
<proteinExistence type="predicted"/>
<accession>A0A1S8TNL3</accession>
<dbReference type="EC" id="2.1.1.-" evidence="2"/>
<keyword evidence="2" id="KW-0808">Transferase</keyword>
<dbReference type="GO" id="GO:0032259">
    <property type="term" value="P:methylation"/>
    <property type="evidence" value="ECO:0007669"/>
    <property type="project" value="UniProtKB-KW"/>
</dbReference>
<dbReference type="STRING" id="29367.CLPUN_17420"/>
<keyword evidence="3" id="KW-1185">Reference proteome</keyword>
<sequence>MFETYNSVFINENIDKIFRITNDLERWPEMFDEYTKVKILSQIGKRVSFEITNEQSNSWCSSRIIDEKSYVATAEREDPLFPFKYMQIVWSYKCVNGGTEMIWAQYFDTDEKANLEGDKVIQLINEHSQKNMINMKQLIESGKLS</sequence>
<dbReference type="Proteomes" id="UP000190890">
    <property type="component" value="Unassembled WGS sequence"/>
</dbReference>
<evidence type="ECO:0000259" key="1">
    <source>
        <dbReference type="Pfam" id="PF03364"/>
    </source>
</evidence>
<dbReference type="Pfam" id="PF03364">
    <property type="entry name" value="Polyketide_cyc"/>
    <property type="match status" value="1"/>
</dbReference>
<dbReference type="EMBL" id="LZZM01000113">
    <property type="protein sequence ID" value="OOM79015.1"/>
    <property type="molecule type" value="Genomic_DNA"/>
</dbReference>
<dbReference type="InterPro" id="IPR023393">
    <property type="entry name" value="START-like_dom_sf"/>
</dbReference>
<dbReference type="OrthoDB" id="156693at2"/>
<reference evidence="2 3" key="1">
    <citation type="submission" date="2016-05" db="EMBL/GenBank/DDBJ databases">
        <title>Microbial solvent formation.</title>
        <authorList>
            <person name="Poehlein A."/>
            <person name="Montoya Solano J.D."/>
            <person name="Flitsch S."/>
            <person name="Krabben P."/>
            <person name="Duerre P."/>
            <person name="Daniel R."/>
        </authorList>
    </citation>
    <scope>NUCLEOTIDE SEQUENCE [LARGE SCALE GENOMIC DNA]</scope>
    <source>
        <strain evidence="2 3">DSM 2619</strain>
    </source>
</reference>
<dbReference type="SUPFAM" id="SSF55961">
    <property type="entry name" value="Bet v1-like"/>
    <property type="match status" value="1"/>
</dbReference>
<dbReference type="InterPro" id="IPR005031">
    <property type="entry name" value="COQ10_START"/>
</dbReference>
<organism evidence="2 3">
    <name type="scientific">Clostridium puniceum</name>
    <dbReference type="NCBI Taxonomy" id="29367"/>
    <lineage>
        <taxon>Bacteria</taxon>
        <taxon>Bacillati</taxon>
        <taxon>Bacillota</taxon>
        <taxon>Clostridia</taxon>
        <taxon>Eubacteriales</taxon>
        <taxon>Clostridiaceae</taxon>
        <taxon>Clostridium</taxon>
    </lineage>
</organism>
<evidence type="ECO:0000313" key="2">
    <source>
        <dbReference type="EMBL" id="OOM79015.1"/>
    </source>
</evidence>
<dbReference type="GO" id="GO:0008168">
    <property type="term" value="F:methyltransferase activity"/>
    <property type="evidence" value="ECO:0007669"/>
    <property type="project" value="UniProtKB-KW"/>
</dbReference>
<name>A0A1S8TNL3_9CLOT</name>
<dbReference type="RefSeq" id="WP_077846912.1">
    <property type="nucleotide sequence ID" value="NZ_LZZM01000113.1"/>
</dbReference>
<comment type="caution">
    <text evidence="2">The sequence shown here is derived from an EMBL/GenBank/DDBJ whole genome shotgun (WGS) entry which is preliminary data.</text>
</comment>
<dbReference type="AlphaFoldDB" id="A0A1S8TNL3"/>
<keyword evidence="2" id="KW-0489">Methyltransferase</keyword>
<gene>
    <name evidence="2" type="primary">tcmN</name>
    <name evidence="2" type="ORF">CLPUN_17420</name>
</gene>
<evidence type="ECO:0000313" key="3">
    <source>
        <dbReference type="Proteomes" id="UP000190890"/>
    </source>
</evidence>